<dbReference type="Proteomes" id="UP000444960">
    <property type="component" value="Unassembled WGS sequence"/>
</dbReference>
<protein>
    <recommendedName>
        <fullName evidence="5">Nudix hydrolase domain-containing protein</fullName>
    </recommendedName>
</protein>
<proteinExistence type="inferred from homology"/>
<dbReference type="OrthoDB" id="9804442at2"/>
<reference evidence="7" key="1">
    <citation type="submission" date="2019-06" db="EMBL/GenBank/DDBJ databases">
        <title>Gordonia isolated from sludge of a wastewater treatment plant.</title>
        <authorList>
            <person name="Tamura T."/>
            <person name="Aoyama K."/>
            <person name="Kang Y."/>
            <person name="Saito S."/>
            <person name="Akiyama N."/>
            <person name="Yazawa K."/>
            <person name="Gonoi T."/>
            <person name="Mikami Y."/>
        </authorList>
    </citation>
    <scope>NUCLEOTIDE SEQUENCE [LARGE SCALE GENOMIC DNA]</scope>
    <source>
        <strain evidence="7">NBRC 107696</strain>
    </source>
</reference>
<evidence type="ECO:0000313" key="6">
    <source>
        <dbReference type="EMBL" id="GEE00883.1"/>
    </source>
</evidence>
<dbReference type="Gene3D" id="3.90.79.10">
    <property type="entry name" value="Nucleoside Triphosphate Pyrophosphohydrolase"/>
    <property type="match status" value="1"/>
</dbReference>
<dbReference type="SUPFAM" id="SSF55811">
    <property type="entry name" value="Nudix"/>
    <property type="match status" value="1"/>
</dbReference>
<dbReference type="EMBL" id="BJOV01000003">
    <property type="protein sequence ID" value="GEE00883.1"/>
    <property type="molecule type" value="Genomic_DNA"/>
</dbReference>
<comment type="cofactor">
    <cofactor evidence="1">
        <name>Mg(2+)</name>
        <dbReference type="ChEBI" id="CHEBI:18420"/>
    </cofactor>
</comment>
<sequence>MHFTEFHTRIAAYVLIVDGDRILLSWYRGDALTPPCWTMPGGGVEFDETLRDAAVRELYEETGYHVKVGGILAEDHLTFAARDGRLPIRSQRFVFDGSIVGGTLGTTEVDGTTEYARWLPIAEVRSMDQAIKADIVDVALAYL</sequence>
<evidence type="ECO:0000313" key="7">
    <source>
        <dbReference type="Proteomes" id="UP000444960"/>
    </source>
</evidence>
<dbReference type="AlphaFoldDB" id="A0A7I9V727"/>
<dbReference type="GO" id="GO:0016787">
    <property type="term" value="F:hydrolase activity"/>
    <property type="evidence" value="ECO:0007669"/>
    <property type="project" value="UniProtKB-KW"/>
</dbReference>
<dbReference type="InterPro" id="IPR000086">
    <property type="entry name" value="NUDIX_hydrolase_dom"/>
</dbReference>
<evidence type="ECO:0000256" key="2">
    <source>
        <dbReference type="ARBA" id="ARBA00005582"/>
    </source>
</evidence>
<dbReference type="InterPro" id="IPR020084">
    <property type="entry name" value="NUDIX_hydrolase_CS"/>
</dbReference>
<evidence type="ECO:0000256" key="1">
    <source>
        <dbReference type="ARBA" id="ARBA00001946"/>
    </source>
</evidence>
<evidence type="ECO:0000256" key="3">
    <source>
        <dbReference type="ARBA" id="ARBA00022801"/>
    </source>
</evidence>
<organism evidence="6 7">
    <name type="scientific">Gordonia spumicola</name>
    <dbReference type="NCBI Taxonomy" id="589161"/>
    <lineage>
        <taxon>Bacteria</taxon>
        <taxon>Bacillati</taxon>
        <taxon>Actinomycetota</taxon>
        <taxon>Actinomycetes</taxon>
        <taxon>Mycobacteriales</taxon>
        <taxon>Gordoniaceae</taxon>
        <taxon>Gordonia</taxon>
    </lineage>
</organism>
<keyword evidence="3 4" id="KW-0378">Hydrolase</keyword>
<dbReference type="Pfam" id="PF00293">
    <property type="entry name" value="NUDIX"/>
    <property type="match status" value="1"/>
</dbReference>
<name>A0A7I9V727_9ACTN</name>
<dbReference type="PANTHER" id="PTHR43046">
    <property type="entry name" value="GDP-MANNOSE MANNOSYL HYDROLASE"/>
    <property type="match status" value="1"/>
</dbReference>
<comment type="caution">
    <text evidence="6">The sequence shown here is derived from an EMBL/GenBank/DDBJ whole genome shotgun (WGS) entry which is preliminary data.</text>
</comment>
<dbReference type="PRINTS" id="PR00502">
    <property type="entry name" value="NUDIXFAMILY"/>
</dbReference>
<dbReference type="InterPro" id="IPR020476">
    <property type="entry name" value="Nudix_hydrolase"/>
</dbReference>
<accession>A0A7I9V727</accession>
<comment type="similarity">
    <text evidence="2 4">Belongs to the Nudix hydrolase family.</text>
</comment>
<dbReference type="PROSITE" id="PS00893">
    <property type="entry name" value="NUDIX_BOX"/>
    <property type="match status" value="1"/>
</dbReference>
<dbReference type="PROSITE" id="PS51462">
    <property type="entry name" value="NUDIX"/>
    <property type="match status" value="1"/>
</dbReference>
<keyword evidence="7" id="KW-1185">Reference proteome</keyword>
<gene>
    <name evidence="6" type="ORF">nbrc107696_13290</name>
</gene>
<dbReference type="RefSeq" id="WP_161894759.1">
    <property type="nucleotide sequence ID" value="NZ_BJOV01000003.1"/>
</dbReference>
<feature type="domain" description="Nudix hydrolase" evidence="5">
    <location>
        <begin position="7"/>
        <end position="141"/>
    </location>
</feature>
<dbReference type="CDD" id="cd02883">
    <property type="entry name" value="NUDIX_Hydrolase"/>
    <property type="match status" value="1"/>
</dbReference>
<dbReference type="PANTHER" id="PTHR43046:SF16">
    <property type="entry name" value="ADP-RIBOSE PYROPHOSPHATASE YJHB-RELATED"/>
    <property type="match status" value="1"/>
</dbReference>
<evidence type="ECO:0000259" key="5">
    <source>
        <dbReference type="PROSITE" id="PS51462"/>
    </source>
</evidence>
<dbReference type="InterPro" id="IPR015797">
    <property type="entry name" value="NUDIX_hydrolase-like_dom_sf"/>
</dbReference>
<evidence type="ECO:0000256" key="4">
    <source>
        <dbReference type="RuleBase" id="RU003476"/>
    </source>
</evidence>